<organism evidence="23 24">
    <name type="scientific">Pristionchus pacificus</name>
    <name type="common">Parasitic nematode worm</name>
    <dbReference type="NCBI Taxonomy" id="54126"/>
    <lineage>
        <taxon>Eukaryota</taxon>
        <taxon>Metazoa</taxon>
        <taxon>Ecdysozoa</taxon>
        <taxon>Nematoda</taxon>
        <taxon>Chromadorea</taxon>
        <taxon>Rhabditida</taxon>
        <taxon>Rhabditina</taxon>
        <taxon>Diplogasteromorpha</taxon>
        <taxon>Diplogasteroidea</taxon>
        <taxon>Neodiplogasteridae</taxon>
        <taxon>Pristionchus</taxon>
    </lineage>
</organism>
<dbReference type="SUPFAM" id="SSF46955">
    <property type="entry name" value="Putative DNA-binding domain"/>
    <property type="match status" value="2"/>
</dbReference>
<dbReference type="InterPro" id="IPR045060">
    <property type="entry name" value="Phe-tRNA-ligase_IIc_bsu"/>
</dbReference>
<evidence type="ECO:0000256" key="16">
    <source>
        <dbReference type="ARBA" id="ARBA00022989"/>
    </source>
</evidence>
<dbReference type="FunFam" id="3.50.40.10:FF:000002">
    <property type="entry name" value="phenylalanine--tRNA ligase beta subunit"/>
    <property type="match status" value="1"/>
</dbReference>
<dbReference type="GO" id="GO:0000287">
    <property type="term" value="F:magnesium ion binding"/>
    <property type="evidence" value="ECO:0007669"/>
    <property type="project" value="InterPro"/>
</dbReference>
<dbReference type="CDD" id="cd00769">
    <property type="entry name" value="PheRS_beta_core"/>
    <property type="match status" value="1"/>
</dbReference>
<name>A0A2A6B737_PRIPA</name>
<comment type="catalytic activity">
    <reaction evidence="20">
        <text>tRNA(Phe) + L-phenylalanine + ATP = L-phenylalanyl-tRNA(Phe) + AMP + diphosphate + H(+)</text>
        <dbReference type="Rhea" id="RHEA:19413"/>
        <dbReference type="Rhea" id="RHEA-COMP:9668"/>
        <dbReference type="Rhea" id="RHEA-COMP:9699"/>
        <dbReference type="ChEBI" id="CHEBI:15378"/>
        <dbReference type="ChEBI" id="CHEBI:30616"/>
        <dbReference type="ChEBI" id="CHEBI:33019"/>
        <dbReference type="ChEBI" id="CHEBI:58095"/>
        <dbReference type="ChEBI" id="CHEBI:78442"/>
        <dbReference type="ChEBI" id="CHEBI:78531"/>
        <dbReference type="ChEBI" id="CHEBI:456215"/>
        <dbReference type="EC" id="6.1.1.20"/>
    </reaction>
</comment>
<keyword evidence="13" id="KW-0067">ATP-binding</keyword>
<feature type="transmembrane region" description="Helical" evidence="22">
    <location>
        <begin position="697"/>
        <end position="715"/>
    </location>
</feature>
<evidence type="ECO:0000256" key="15">
    <source>
        <dbReference type="ARBA" id="ARBA00022917"/>
    </source>
</evidence>
<dbReference type="EC" id="6.1.1.20" evidence="6"/>
<comment type="subcellular location">
    <subcellularLocation>
        <location evidence="3">Cytoplasm</location>
    </subcellularLocation>
    <subcellularLocation>
        <location evidence="2">Membrane</location>
        <topology evidence="2">Multi-pass membrane protein</topology>
    </subcellularLocation>
</comment>
<protein>
    <recommendedName>
        <fullName evidence="7">Phenylalanine--tRNA ligase beta subunit</fullName>
        <ecNumber evidence="6">6.1.1.20</ecNumber>
    </recommendedName>
    <alternativeName>
        <fullName evidence="19">Phenylalanyl-tRNA synthetase beta subunit</fullName>
    </alternativeName>
</protein>
<keyword evidence="12" id="KW-0547">Nucleotide-binding</keyword>
<reference evidence="24" key="1">
    <citation type="journal article" date="2008" name="Nat. Genet.">
        <title>The Pristionchus pacificus genome provides a unique perspective on nematode lifestyle and parasitism.</title>
        <authorList>
            <person name="Dieterich C."/>
            <person name="Clifton S.W."/>
            <person name="Schuster L.N."/>
            <person name="Chinwalla A."/>
            <person name="Delehaunty K."/>
            <person name="Dinkelacker I."/>
            <person name="Fulton L."/>
            <person name="Fulton R."/>
            <person name="Godfrey J."/>
            <person name="Minx P."/>
            <person name="Mitreva M."/>
            <person name="Roeseler W."/>
            <person name="Tian H."/>
            <person name="Witte H."/>
            <person name="Yang S.P."/>
            <person name="Wilson R.K."/>
            <person name="Sommer R.J."/>
        </authorList>
    </citation>
    <scope>NUCLEOTIDE SEQUENCE [LARGE SCALE GENOMIC DNA]</scope>
    <source>
        <strain evidence="24">PS312</strain>
    </source>
</reference>
<evidence type="ECO:0000256" key="17">
    <source>
        <dbReference type="ARBA" id="ARBA00023136"/>
    </source>
</evidence>
<dbReference type="GO" id="GO:0005524">
    <property type="term" value="F:ATP binding"/>
    <property type="evidence" value="ECO:0007669"/>
    <property type="project" value="UniProtKB-KW"/>
</dbReference>
<dbReference type="InterPro" id="IPR020825">
    <property type="entry name" value="Phe-tRNA_synthase-like_B3/B4"/>
</dbReference>
<dbReference type="PANTHER" id="PTHR10947:SF0">
    <property type="entry name" value="PHENYLALANINE--TRNA LIGASE BETA SUBUNIT"/>
    <property type="match status" value="1"/>
</dbReference>
<dbReference type="Pfam" id="PF03484">
    <property type="entry name" value="B5"/>
    <property type="match status" value="1"/>
</dbReference>
<evidence type="ECO:0000256" key="11">
    <source>
        <dbReference type="ARBA" id="ARBA00022723"/>
    </source>
</evidence>
<evidence type="ECO:0000256" key="21">
    <source>
        <dbReference type="SAM" id="MobiDB-lite"/>
    </source>
</evidence>
<evidence type="ECO:0000313" key="23">
    <source>
        <dbReference type="EnsemblMetazoa" id="PPA22616.1"/>
    </source>
</evidence>
<sequence>MIPDFIDFLTLFFISELRYLPTMPTVGIQKPDLDKHLERVYNQEQFEELCFDYGLELDDITSEKQSAEKEKGVAAGEKLSDVEVYKVDIPANRYDLLCVEGLSRAIKIFQGRMEQPDYKIVPPASGKLERIVVKPQTKGVRPFVVGAILRDVTIDDRSYASFIDLQDKLHQNICRKRSLVAIGTHDLDTVKGPFIYNAEKPSEFKFIPLNESKEFTAEQLMVHYSGESHLKPYLPILAGQSHYPVIRDANGIVCSMPPIINGDHSKITLKTKNIFIEATATDLQKAIVVLDTMVTMYSQYCKKPFTVEPVEVEYEEDGRVESYPKLSYRERTVKVSEVNTKMGFSLEGEEMASLLVKMSLKAKALDQHTLHVVIPPTRHDILHECDIVEDVGVAYGFNKLELRLPSAHTVATPLPLNSVSDHLRIGLSNAGFTEALNFALCSKDDSSTRLRRPLENAVIISNPKTLEFQMARTSLLPGLLRTVQANSHMPLPLKLFELQDVILADSTHEVGARNERRVGAIVYAKQAGFEMVHGLLDRLMILMDVKMSKDRSGYYIQAEDDPAFLPGRCASIIAPGGKKIGHLGCLHPEVITSFSLSLPTAAIELTIEPFMYSDALLVIGIAICTAAAGEGLTYLLVYRQPEYQRLKNEMERKTKKLEKKKETANDDSKTVKRKIEREEERLKATNRDLSMFKMKSMFAIGLVFTALLSTFSSIFEGKVVAKLPFIPFSLLQNLSHRNLVGEDLTDCSFIFLYILCTMTVRTNLQKLLGFAPSRAMRDFYSVLDDEDSPRKKNGESDTGPLKNTLKSEAIIPTHEIILPNFEGWNKMRSRMMRTKKEESGKSGRNMMGGKARLRLDLLEDVSGLKKMNVSNEEEYMNEMGQMRETLMYAWNNNKRIESLKLIVEMVSSLSSLGSSPSFYPVQFSLISQVIDTFGGLVYERLLNMSNQDRISRGEGKLPSSFTSNQVPDSVKVVAKNWFIKSSAIPDPFARLYVTIALTKCQRFLDSSSLNGQWMNLCSLCSTINIPIVAAFTRAYLSKEAMYSDPSDRSVHWKLVNDWMQNLKPVQEWIVSPALEWLLSCVSYQCSSREDLAPLWEYSTHPNKRRLFLLPFLRALPPSYLATQIMEATKIVCNPSFSPTGSELKALIKPLITQSTSEQNRALVLRSVWRSTMKLESTLEFVEAASVLPSLVATHFTIDEMSTLCKSIYNRLSADPSAFQSFISNSLSNFAQSAPSVIPSLITMDIFHSLLSLLIDPFESSRCASSILSSFVSHHPIGSVRDRVQSNQLLYLCTLLKQSSRMDEGDSSHDLLITCTVDRLSTNQGREKGNLKLTRSTLAFIHITIPSIIDPINRLICIERGLQAALSVAALPQAEAMARLSLETLVDVPSVPSVLPSLLPILIVIPDSTDKQPLAFINALINMIDRREWKGKENELIDSLSLVLDGLSALSMKNLPVRMTNSWSNDELYGGSDELKESILELSGGIIDRLSVLCKCRPQDSHSFIAHLVVRCQPNEWSVKVVSSLLKSLGLTLPVKPELNGIVRLIRSRSEWRKHLQV</sequence>
<dbReference type="InterPro" id="IPR009061">
    <property type="entry name" value="DNA-bd_dom_put_sf"/>
</dbReference>
<dbReference type="SUPFAM" id="SSF56037">
    <property type="entry name" value="PheT/TilS domain"/>
    <property type="match status" value="1"/>
</dbReference>
<feature type="compositionally biased region" description="Basic and acidic residues" evidence="21">
    <location>
        <begin position="659"/>
        <end position="673"/>
    </location>
</feature>
<dbReference type="Proteomes" id="UP000005239">
    <property type="component" value="Unassembled WGS sequence"/>
</dbReference>
<dbReference type="InterPro" id="IPR004531">
    <property type="entry name" value="Phe-tRNA-synth_IIc_bsu_arc_euk"/>
</dbReference>
<feature type="region of interest" description="Disordered" evidence="21">
    <location>
        <begin position="654"/>
        <end position="673"/>
    </location>
</feature>
<evidence type="ECO:0000256" key="9">
    <source>
        <dbReference type="ARBA" id="ARBA00022598"/>
    </source>
</evidence>
<dbReference type="SMART" id="SM01415">
    <property type="entry name" value="DUF106"/>
    <property type="match status" value="1"/>
</dbReference>
<feature type="region of interest" description="Disordered" evidence="21">
    <location>
        <begin position="785"/>
        <end position="804"/>
    </location>
</feature>
<dbReference type="PROSITE" id="PS51483">
    <property type="entry name" value="B5"/>
    <property type="match status" value="1"/>
</dbReference>
<dbReference type="InterPro" id="IPR045864">
    <property type="entry name" value="aa-tRNA-synth_II/BPL/LPL"/>
</dbReference>
<dbReference type="Pfam" id="PF17759">
    <property type="entry name" value="tRNA_synthFbeta"/>
    <property type="match status" value="1"/>
</dbReference>
<dbReference type="Gene3D" id="3.30.930.10">
    <property type="entry name" value="Bira Bifunctional Protein, Domain 2"/>
    <property type="match status" value="1"/>
</dbReference>
<evidence type="ECO:0000256" key="1">
    <source>
        <dbReference type="ARBA" id="ARBA00001946"/>
    </source>
</evidence>
<keyword evidence="24" id="KW-1185">Reference proteome</keyword>
<comment type="cofactor">
    <cofactor evidence="1">
        <name>Mg(2+)</name>
        <dbReference type="ChEBI" id="CHEBI:18420"/>
    </cofactor>
</comment>
<comment type="subunit">
    <text evidence="5">Tetramer of two alpha and two beta subunits.</text>
</comment>
<evidence type="ECO:0000256" key="10">
    <source>
        <dbReference type="ARBA" id="ARBA00022692"/>
    </source>
</evidence>
<dbReference type="Gene3D" id="3.50.40.10">
    <property type="entry name" value="Phenylalanyl-trna Synthetase, Chain B, domain 3"/>
    <property type="match status" value="1"/>
</dbReference>
<keyword evidence="14" id="KW-0460">Magnesium</keyword>
<reference evidence="23" key="2">
    <citation type="submission" date="2022-06" db="UniProtKB">
        <authorList>
            <consortium name="EnsemblMetazoa"/>
        </authorList>
    </citation>
    <scope>IDENTIFICATION</scope>
    <source>
        <strain evidence="23">PS312</strain>
    </source>
</reference>
<dbReference type="GO" id="GO:0016020">
    <property type="term" value="C:membrane"/>
    <property type="evidence" value="ECO:0007669"/>
    <property type="project" value="UniProtKB-SubCell"/>
</dbReference>
<dbReference type="Pfam" id="PF18262">
    <property type="entry name" value="PhetRS_B1"/>
    <property type="match status" value="1"/>
</dbReference>
<evidence type="ECO:0000256" key="7">
    <source>
        <dbReference type="ARBA" id="ARBA00017032"/>
    </source>
</evidence>
<dbReference type="SMART" id="SM00873">
    <property type="entry name" value="B3_4"/>
    <property type="match status" value="1"/>
</dbReference>
<dbReference type="Gene3D" id="3.30.56.10">
    <property type="match status" value="2"/>
</dbReference>
<dbReference type="SMART" id="SM00874">
    <property type="entry name" value="B5"/>
    <property type="match status" value="1"/>
</dbReference>
<evidence type="ECO:0000256" key="4">
    <source>
        <dbReference type="ARBA" id="ARBA00007438"/>
    </source>
</evidence>
<dbReference type="InterPro" id="IPR040659">
    <property type="entry name" value="PhetRS_B1"/>
</dbReference>
<evidence type="ECO:0000256" key="13">
    <source>
        <dbReference type="ARBA" id="ARBA00022840"/>
    </source>
</evidence>
<keyword evidence="15" id="KW-0648">Protein biosynthesis</keyword>
<dbReference type="SUPFAM" id="SSF55681">
    <property type="entry name" value="Class II aaRS and biotin synthetases"/>
    <property type="match status" value="1"/>
</dbReference>
<evidence type="ECO:0000256" key="2">
    <source>
        <dbReference type="ARBA" id="ARBA00004141"/>
    </source>
</evidence>
<evidence type="ECO:0000256" key="14">
    <source>
        <dbReference type="ARBA" id="ARBA00022842"/>
    </source>
</evidence>
<dbReference type="InterPro" id="IPR005147">
    <property type="entry name" value="tRNA_synthase_B5-dom"/>
</dbReference>
<keyword evidence="11" id="KW-0479">Metal-binding</keyword>
<accession>A0A2A6B737</accession>
<evidence type="ECO:0000256" key="3">
    <source>
        <dbReference type="ARBA" id="ARBA00004496"/>
    </source>
</evidence>
<dbReference type="InterPro" id="IPR041616">
    <property type="entry name" value="PheRS_beta_core"/>
</dbReference>
<dbReference type="NCBIfam" id="TIGR00471">
    <property type="entry name" value="pheT_arch"/>
    <property type="match status" value="1"/>
</dbReference>
<keyword evidence="18" id="KW-0030">Aminoacyl-tRNA synthetase</keyword>
<dbReference type="InterPro" id="IPR002809">
    <property type="entry name" value="EMC3/TMCO1"/>
</dbReference>
<keyword evidence="8" id="KW-0963">Cytoplasm</keyword>
<dbReference type="Pfam" id="PF01956">
    <property type="entry name" value="EMC3_TMCO1"/>
    <property type="match status" value="1"/>
</dbReference>
<evidence type="ECO:0000256" key="22">
    <source>
        <dbReference type="SAM" id="Phobius"/>
    </source>
</evidence>
<dbReference type="GO" id="GO:0004826">
    <property type="term" value="F:phenylalanine-tRNA ligase activity"/>
    <property type="evidence" value="ECO:0007669"/>
    <property type="project" value="UniProtKB-EC"/>
</dbReference>
<gene>
    <name evidence="23" type="primary">WBGene00112170</name>
</gene>
<proteinExistence type="inferred from homology"/>
<dbReference type="FunFam" id="3.30.930.10:FF:000032">
    <property type="entry name" value="Phenylalanine--tRNA ligase beta subunit"/>
    <property type="match status" value="1"/>
</dbReference>
<dbReference type="InterPro" id="IPR005146">
    <property type="entry name" value="B3/B4_tRNA-bd"/>
</dbReference>
<evidence type="ECO:0000313" key="24">
    <source>
        <dbReference type="Proteomes" id="UP000005239"/>
    </source>
</evidence>
<keyword evidence="9" id="KW-0436">Ligase</keyword>
<dbReference type="PANTHER" id="PTHR10947">
    <property type="entry name" value="PHENYLALANYL-TRNA SYNTHETASE BETA CHAIN AND LEUCINE-RICH REPEAT-CONTAINING PROTEIN 47"/>
    <property type="match status" value="1"/>
</dbReference>
<keyword evidence="17 22" id="KW-0472">Membrane</keyword>
<accession>A0A8R1YHB8</accession>
<keyword evidence="16 22" id="KW-1133">Transmembrane helix</keyword>
<evidence type="ECO:0000256" key="19">
    <source>
        <dbReference type="ARBA" id="ARBA00033189"/>
    </source>
</evidence>
<dbReference type="GO" id="GO:0003723">
    <property type="term" value="F:RNA binding"/>
    <property type="evidence" value="ECO:0007669"/>
    <property type="project" value="InterPro"/>
</dbReference>
<dbReference type="EnsemblMetazoa" id="PPA22616.1">
    <property type="protein sequence ID" value="PPA22616.1"/>
    <property type="gene ID" value="WBGene00112170"/>
</dbReference>
<feature type="transmembrane region" description="Helical" evidence="22">
    <location>
        <begin position="615"/>
        <end position="637"/>
    </location>
</feature>
<evidence type="ECO:0000256" key="18">
    <source>
        <dbReference type="ARBA" id="ARBA00023146"/>
    </source>
</evidence>
<dbReference type="Pfam" id="PF03483">
    <property type="entry name" value="B3_4"/>
    <property type="match status" value="1"/>
</dbReference>
<evidence type="ECO:0000256" key="5">
    <source>
        <dbReference type="ARBA" id="ARBA00011209"/>
    </source>
</evidence>
<evidence type="ECO:0000256" key="6">
    <source>
        <dbReference type="ARBA" id="ARBA00012814"/>
    </source>
</evidence>
<evidence type="ECO:0000256" key="12">
    <source>
        <dbReference type="ARBA" id="ARBA00022741"/>
    </source>
</evidence>
<evidence type="ECO:0000256" key="20">
    <source>
        <dbReference type="ARBA" id="ARBA00049255"/>
    </source>
</evidence>
<comment type="similarity">
    <text evidence="4">Belongs to the phenylalanyl-tRNA synthetase beta subunit family. Type 2 subfamily.</text>
</comment>
<keyword evidence="10 22" id="KW-0812">Transmembrane</keyword>
<dbReference type="GO" id="GO:0009328">
    <property type="term" value="C:phenylalanine-tRNA ligase complex"/>
    <property type="evidence" value="ECO:0000318"/>
    <property type="project" value="GO_Central"/>
</dbReference>
<evidence type="ECO:0000256" key="8">
    <source>
        <dbReference type="ARBA" id="ARBA00022490"/>
    </source>
</evidence>
<dbReference type="GO" id="GO:0006432">
    <property type="term" value="P:phenylalanyl-tRNA aminoacylation"/>
    <property type="evidence" value="ECO:0000318"/>
    <property type="project" value="GO_Central"/>
</dbReference>